<dbReference type="AlphaFoldDB" id="A0A5N8VG02"/>
<name>A0A5N8VG02_9ACTN</name>
<proteinExistence type="predicted"/>
<sequence length="124" mass="13841">MFDDLPPDLARLLTLRVWHAMWLQRIDTKIAALQQREAEQEQGRRNRPAEPDWVVELGIGHGRPPIEVHVGGCYAVGKRRRPVPRDEARRLLTSGVRACGHCQPDTALEILDLSAGPAPSTATH</sequence>
<gene>
    <name evidence="1" type="ORF">FNH09_17575</name>
</gene>
<dbReference type="InterPro" id="IPR046200">
    <property type="entry name" value="DUF6233"/>
</dbReference>
<dbReference type="OrthoDB" id="4220183at2"/>
<comment type="caution">
    <text evidence="1">The sequence shown here is derived from an EMBL/GenBank/DDBJ whole genome shotgun (WGS) entry which is preliminary data.</text>
</comment>
<dbReference type="RefSeq" id="WP_152888930.1">
    <property type="nucleotide sequence ID" value="NZ_VJZD01000061.1"/>
</dbReference>
<evidence type="ECO:0000313" key="1">
    <source>
        <dbReference type="EMBL" id="MPY33004.1"/>
    </source>
</evidence>
<organism evidence="1 2">
    <name type="scientific">Streptomyces adustus</name>
    <dbReference type="NCBI Taxonomy" id="1609272"/>
    <lineage>
        <taxon>Bacteria</taxon>
        <taxon>Bacillati</taxon>
        <taxon>Actinomycetota</taxon>
        <taxon>Actinomycetes</taxon>
        <taxon>Kitasatosporales</taxon>
        <taxon>Streptomycetaceae</taxon>
        <taxon>Streptomyces</taxon>
    </lineage>
</organism>
<accession>A0A5N8VG02</accession>
<evidence type="ECO:0000313" key="2">
    <source>
        <dbReference type="Proteomes" id="UP000325849"/>
    </source>
</evidence>
<dbReference type="Proteomes" id="UP000325849">
    <property type="component" value="Unassembled WGS sequence"/>
</dbReference>
<dbReference type="EMBL" id="VJZD01000061">
    <property type="protein sequence ID" value="MPY33004.1"/>
    <property type="molecule type" value="Genomic_DNA"/>
</dbReference>
<keyword evidence="2" id="KW-1185">Reference proteome</keyword>
<reference evidence="1 2" key="1">
    <citation type="submission" date="2019-07" db="EMBL/GenBank/DDBJ databases">
        <title>New species of Amycolatopsis and Streptomyces.</title>
        <authorList>
            <person name="Duangmal K."/>
            <person name="Teo W.F.A."/>
            <person name="Lipun K."/>
        </authorList>
    </citation>
    <scope>NUCLEOTIDE SEQUENCE [LARGE SCALE GENOMIC DNA]</scope>
    <source>
        <strain evidence="1 2">NBRC 109810</strain>
    </source>
</reference>
<protein>
    <submittedName>
        <fullName evidence="1">Uncharacterized protein</fullName>
    </submittedName>
</protein>
<dbReference type="Pfam" id="PF19746">
    <property type="entry name" value="DUF6233"/>
    <property type="match status" value="1"/>
</dbReference>